<dbReference type="Ensembl" id="ENSPNAT00000011905.2">
    <property type="protein sequence ID" value="ENSPNAP00000023728.2"/>
    <property type="gene ID" value="ENSPNAG00000008253.2"/>
</dbReference>
<protein>
    <submittedName>
        <fullName evidence="2">Uncharacterized protein</fullName>
    </submittedName>
</protein>
<keyword evidence="3" id="KW-1185">Reference proteome</keyword>
<dbReference type="AlphaFoldDB" id="A0A3B4DJU1"/>
<feature type="region of interest" description="Disordered" evidence="1">
    <location>
        <begin position="1"/>
        <end position="51"/>
    </location>
</feature>
<reference evidence="2" key="3">
    <citation type="submission" date="2025-09" db="UniProtKB">
        <authorList>
            <consortium name="Ensembl"/>
        </authorList>
    </citation>
    <scope>IDENTIFICATION</scope>
</reference>
<name>A0A3B4DJU1_PYGNA</name>
<accession>A0A3B4DJU1</accession>
<sequence length="124" mass="13249">NCNSLDKSPCRAQTGPCRARTGPCRAQTGPCRARTGPCRAQTGPCRARTGPCRAQTGPLRVKPLLSGIDPAEPVYLYKFSEAPQLHRSSQKPQNCGGPYLTAYSSPKSLNTSISSTTTTILKQV</sequence>
<dbReference type="Proteomes" id="UP001501920">
    <property type="component" value="Chromosome 5"/>
</dbReference>
<proteinExistence type="predicted"/>
<reference evidence="2 3" key="1">
    <citation type="submission" date="2020-10" db="EMBL/GenBank/DDBJ databases">
        <title>Pygocentrus nattereri (red-bellied piranha) genome, fPygNat1, primary haplotype.</title>
        <authorList>
            <person name="Myers G."/>
            <person name="Meyer A."/>
            <person name="Karagic N."/>
            <person name="Pippel M."/>
            <person name="Winkler S."/>
            <person name="Tracey A."/>
            <person name="Wood J."/>
            <person name="Formenti G."/>
            <person name="Howe K."/>
            <person name="Fedrigo O."/>
            <person name="Jarvis E.D."/>
        </authorList>
    </citation>
    <scope>NUCLEOTIDE SEQUENCE [LARGE SCALE GENOMIC DNA]</scope>
</reference>
<organism evidence="2 3">
    <name type="scientific">Pygocentrus nattereri</name>
    <name type="common">Red-bellied piranha</name>
    <dbReference type="NCBI Taxonomy" id="42514"/>
    <lineage>
        <taxon>Eukaryota</taxon>
        <taxon>Metazoa</taxon>
        <taxon>Chordata</taxon>
        <taxon>Craniata</taxon>
        <taxon>Vertebrata</taxon>
        <taxon>Euteleostomi</taxon>
        <taxon>Actinopterygii</taxon>
        <taxon>Neopterygii</taxon>
        <taxon>Teleostei</taxon>
        <taxon>Ostariophysi</taxon>
        <taxon>Characiformes</taxon>
        <taxon>Characoidei</taxon>
        <taxon>Pygocentrus</taxon>
    </lineage>
</organism>
<evidence type="ECO:0000313" key="2">
    <source>
        <dbReference type="Ensembl" id="ENSPNAP00000023728.2"/>
    </source>
</evidence>
<dbReference type="GeneTree" id="ENSGT01120000277355"/>
<reference evidence="2" key="2">
    <citation type="submission" date="2025-08" db="UniProtKB">
        <authorList>
            <consortium name="Ensembl"/>
        </authorList>
    </citation>
    <scope>IDENTIFICATION</scope>
</reference>
<evidence type="ECO:0000256" key="1">
    <source>
        <dbReference type="SAM" id="MobiDB-lite"/>
    </source>
</evidence>
<evidence type="ECO:0000313" key="3">
    <source>
        <dbReference type="Proteomes" id="UP001501920"/>
    </source>
</evidence>